<keyword evidence="3" id="KW-1185">Reference proteome</keyword>
<dbReference type="InParanoid" id="A0A165GYI1"/>
<feature type="signal peptide" evidence="1">
    <location>
        <begin position="1"/>
        <end position="18"/>
    </location>
</feature>
<proteinExistence type="predicted"/>
<accession>A0A165GYI1</accession>
<dbReference type="OrthoDB" id="2917497at2759"/>
<organism evidence="2 3">
    <name type="scientific">Exidia glandulosa HHB12029</name>
    <dbReference type="NCBI Taxonomy" id="1314781"/>
    <lineage>
        <taxon>Eukaryota</taxon>
        <taxon>Fungi</taxon>
        <taxon>Dikarya</taxon>
        <taxon>Basidiomycota</taxon>
        <taxon>Agaricomycotina</taxon>
        <taxon>Agaricomycetes</taxon>
        <taxon>Auriculariales</taxon>
        <taxon>Exidiaceae</taxon>
        <taxon>Exidia</taxon>
    </lineage>
</organism>
<evidence type="ECO:0000313" key="2">
    <source>
        <dbReference type="EMBL" id="KZV91186.1"/>
    </source>
</evidence>
<name>A0A165GYI1_EXIGL</name>
<reference evidence="2 3" key="1">
    <citation type="journal article" date="2016" name="Mol. Biol. Evol.">
        <title>Comparative Genomics of Early-Diverging Mushroom-Forming Fungi Provides Insights into the Origins of Lignocellulose Decay Capabilities.</title>
        <authorList>
            <person name="Nagy L.G."/>
            <person name="Riley R."/>
            <person name="Tritt A."/>
            <person name="Adam C."/>
            <person name="Daum C."/>
            <person name="Floudas D."/>
            <person name="Sun H."/>
            <person name="Yadav J.S."/>
            <person name="Pangilinan J."/>
            <person name="Larsson K.H."/>
            <person name="Matsuura K."/>
            <person name="Barry K."/>
            <person name="Labutti K."/>
            <person name="Kuo R."/>
            <person name="Ohm R.A."/>
            <person name="Bhattacharya S.S."/>
            <person name="Shirouzu T."/>
            <person name="Yoshinaga Y."/>
            <person name="Martin F.M."/>
            <person name="Grigoriev I.V."/>
            <person name="Hibbett D.S."/>
        </authorList>
    </citation>
    <scope>NUCLEOTIDE SEQUENCE [LARGE SCALE GENOMIC DNA]</scope>
    <source>
        <strain evidence="2 3">HHB12029</strain>
    </source>
</reference>
<evidence type="ECO:0000313" key="3">
    <source>
        <dbReference type="Proteomes" id="UP000077266"/>
    </source>
</evidence>
<dbReference type="AlphaFoldDB" id="A0A165GYI1"/>
<dbReference type="Proteomes" id="UP000077266">
    <property type="component" value="Unassembled WGS sequence"/>
</dbReference>
<protein>
    <recommendedName>
        <fullName evidence="4">Arrestin-like N-terminal domain-containing protein</fullName>
    </recommendedName>
</protein>
<evidence type="ECO:0000256" key="1">
    <source>
        <dbReference type="SAM" id="SignalP"/>
    </source>
</evidence>
<evidence type="ECO:0008006" key="4">
    <source>
        <dbReference type="Google" id="ProtNLM"/>
    </source>
</evidence>
<gene>
    <name evidence="2" type="ORF">EXIGLDRAFT_750264</name>
</gene>
<dbReference type="EMBL" id="KV426033">
    <property type="protein sequence ID" value="KZV91186.1"/>
    <property type="molecule type" value="Genomic_DNA"/>
</dbReference>
<feature type="chain" id="PRO_5007858427" description="Arrestin-like N-terminal domain-containing protein" evidence="1">
    <location>
        <begin position="19"/>
        <end position="561"/>
    </location>
</feature>
<keyword evidence="1" id="KW-0732">Signal</keyword>
<sequence length="561" mass="61517">MRPASLLVLIAAAGTALARSRFRGNVEEPEPTPCTVKAWVRAEDMKPNAVSHGELKVKVVQPCTDQVESVTIRLRLDEMSELSIMANTTSDGDFWDFSGATPSQEWTTTKHKRSAFRVEKTLSADGSLKSENWAEGVVFPFTVVSPNVNYPPAIFPLMFNGFNTESQRSSVGRLYRYIASVKLVTESGQSRTAEAPAGFSAFRPIEHAHKATEDLPFQTSITAVETNRRWNIRCEEDSESEANSTCADTSPATLGLTVTLPEGTTLVQGNDFVVNVKLNDPARVAANRYSFSALLVRNMTIHGAPAQVVDDDDGRHHSFWFQEIFGSMSRATADHYWSDNSVDISRPLRRRVEMTYPRTTSGRPGESPFEIHSTLAITLDETLDVAQIDPVPTITYGVYTSGPGGKKTSKPVEKGWEFGECDRQQYHKRTYRAEIPITVVGSPSSSAEPPLDYLVDRGRVPVPRIMSGHVSTSPQYDFDIAEPVTARDTSKSALPASNSGRDRLFSDFGSSESIDAKAGHYVGALWHRKVHGVEKAKLDGLGAGSGISENQAILGHPVHEL</sequence>